<name>A0A2N9X6Y2_9NEIS</name>
<evidence type="ECO:0000313" key="2">
    <source>
        <dbReference type="Proteomes" id="UP000230202"/>
    </source>
</evidence>
<gene>
    <name evidence="1" type="ORF">BHC54_05520</name>
</gene>
<organism evidence="1 2">
    <name type="scientific">Snodgrassella alvi</name>
    <dbReference type="NCBI Taxonomy" id="1196083"/>
    <lineage>
        <taxon>Bacteria</taxon>
        <taxon>Pseudomonadati</taxon>
        <taxon>Pseudomonadota</taxon>
        <taxon>Betaproteobacteria</taxon>
        <taxon>Neisseriales</taxon>
        <taxon>Neisseriaceae</taxon>
        <taxon>Snodgrassella</taxon>
    </lineage>
</organism>
<proteinExistence type="predicted"/>
<accession>A0A2N9X6Y2</accession>
<dbReference type="RefSeq" id="WP_100152079.1">
    <property type="nucleotide sequence ID" value="NZ_MEIL01000027.1"/>
</dbReference>
<dbReference type="EMBL" id="MEIL01000027">
    <property type="protein sequence ID" value="PIT39396.1"/>
    <property type="molecule type" value="Genomic_DNA"/>
</dbReference>
<reference evidence="1" key="1">
    <citation type="journal article" date="2017" name="MBio">
        <title>Type VI secretion-mediated competition in the bee gut microbiome.</title>
        <authorList>
            <person name="Steele M.I."/>
            <person name="Kwong W.K."/>
            <person name="Powell J.E."/>
            <person name="Whiteley M."/>
            <person name="Moran N.A."/>
        </authorList>
    </citation>
    <scope>NUCLEOTIDE SEQUENCE [LARGE SCALE GENOMIC DNA]</scope>
    <source>
        <strain evidence="1">WkB273</strain>
    </source>
</reference>
<evidence type="ECO:0008006" key="3">
    <source>
        <dbReference type="Google" id="ProtNLM"/>
    </source>
</evidence>
<keyword evidence="2" id="KW-1185">Reference proteome</keyword>
<comment type="caution">
    <text evidence="1">The sequence shown here is derived from an EMBL/GenBank/DDBJ whole genome shotgun (WGS) entry which is preliminary data.</text>
</comment>
<dbReference type="Proteomes" id="UP000230202">
    <property type="component" value="Unassembled WGS sequence"/>
</dbReference>
<evidence type="ECO:0000313" key="1">
    <source>
        <dbReference type="EMBL" id="PIT39396.1"/>
    </source>
</evidence>
<dbReference type="AlphaFoldDB" id="A0A2N9X6Y2"/>
<sequence length="169" mass="19953">MIERSLTDNELRLVTNLLGHAANWSEVKIVFGAWWQFHQHAAITCGNRIYFPTAYFTDDFVATTLSRQAWLIHELIHVWQSQHGFPVLLAGVYLAMKAGYHHRRAYRYPPLNEIKYFGQLNMEQQAQLVQDYFLALAGDSRHHSHLLHFRRLLKPFVNHPHNQRLLPHY</sequence>
<protein>
    <recommendedName>
        <fullName evidence="3">DUF4157 domain-containing protein</fullName>
    </recommendedName>
</protein>